<proteinExistence type="predicted"/>
<dbReference type="Proteomes" id="UP001437256">
    <property type="component" value="Unassembled WGS sequence"/>
</dbReference>
<gene>
    <name evidence="1" type="ORF">AAF712_006042</name>
</gene>
<evidence type="ECO:0000313" key="1">
    <source>
        <dbReference type="EMBL" id="KAL0066847.1"/>
    </source>
</evidence>
<accession>A0ABR3A0I6</accession>
<dbReference type="EMBL" id="JBBXMP010000031">
    <property type="protein sequence ID" value="KAL0066847.1"/>
    <property type="molecule type" value="Genomic_DNA"/>
</dbReference>
<evidence type="ECO:0000313" key="2">
    <source>
        <dbReference type="Proteomes" id="UP001437256"/>
    </source>
</evidence>
<comment type="caution">
    <text evidence="1">The sequence shown here is derived from an EMBL/GenBank/DDBJ whole genome shotgun (WGS) entry which is preliminary data.</text>
</comment>
<sequence length="177" mass="19615">MVWCHNAHDSGKACNMTVITGTHAVSPYPYSTHHLEEGVINCINRPIPPPILPLLDVYRDMGYSQFYSPQPAAVLKQNTEFARHRALGDSASWIFQLDSSGISNDDLSRGLEALSKMKAVSWSSVMNVRNVFGLDFEERMNCNWSTAYPMADSCRGLAAHSSIGNVCARCADRSCRE</sequence>
<organism evidence="1 2">
    <name type="scientific">Marasmius tenuissimus</name>
    <dbReference type="NCBI Taxonomy" id="585030"/>
    <lineage>
        <taxon>Eukaryota</taxon>
        <taxon>Fungi</taxon>
        <taxon>Dikarya</taxon>
        <taxon>Basidiomycota</taxon>
        <taxon>Agaricomycotina</taxon>
        <taxon>Agaricomycetes</taxon>
        <taxon>Agaricomycetidae</taxon>
        <taxon>Agaricales</taxon>
        <taxon>Marasmiineae</taxon>
        <taxon>Marasmiaceae</taxon>
        <taxon>Marasmius</taxon>
    </lineage>
</organism>
<reference evidence="1 2" key="1">
    <citation type="submission" date="2024-05" db="EMBL/GenBank/DDBJ databases">
        <title>A draft genome resource for the thread blight pathogen Marasmius tenuissimus strain MS-2.</title>
        <authorList>
            <person name="Yulfo-Soto G.E."/>
            <person name="Baruah I.K."/>
            <person name="Amoako-Attah I."/>
            <person name="Bukari Y."/>
            <person name="Meinhardt L.W."/>
            <person name="Bailey B.A."/>
            <person name="Cohen S.P."/>
        </authorList>
    </citation>
    <scope>NUCLEOTIDE SEQUENCE [LARGE SCALE GENOMIC DNA]</scope>
    <source>
        <strain evidence="1 2">MS-2</strain>
    </source>
</reference>
<keyword evidence="2" id="KW-1185">Reference proteome</keyword>
<name>A0ABR3A0I6_9AGAR</name>
<protein>
    <submittedName>
        <fullName evidence="1">Uncharacterized protein</fullName>
    </submittedName>
</protein>